<name>G0N607_CAEBE</name>
<feature type="region of interest" description="Disordered" evidence="1">
    <location>
        <begin position="49"/>
        <end position="99"/>
    </location>
</feature>
<reference evidence="3" key="1">
    <citation type="submission" date="2011-07" db="EMBL/GenBank/DDBJ databases">
        <authorList>
            <consortium name="Caenorhabditis brenneri Sequencing and Analysis Consortium"/>
            <person name="Wilson R.K."/>
        </authorList>
    </citation>
    <scope>NUCLEOTIDE SEQUENCE [LARGE SCALE GENOMIC DNA]</scope>
    <source>
        <strain evidence="3">PB2801</strain>
    </source>
</reference>
<feature type="compositionally biased region" description="Polar residues" evidence="1">
    <location>
        <begin position="512"/>
        <end position="523"/>
    </location>
</feature>
<dbReference type="EMBL" id="GL379842">
    <property type="protein sequence ID" value="EGT53586.1"/>
    <property type="molecule type" value="Genomic_DNA"/>
</dbReference>
<feature type="region of interest" description="Disordered" evidence="1">
    <location>
        <begin position="149"/>
        <end position="179"/>
    </location>
</feature>
<feature type="region of interest" description="Disordered" evidence="1">
    <location>
        <begin position="504"/>
        <end position="525"/>
    </location>
</feature>
<gene>
    <name evidence="2" type="ORF">CAEBREN_18904</name>
</gene>
<dbReference type="HOGENOM" id="CLU_444269_0_0_1"/>
<feature type="compositionally biased region" description="Basic and acidic residues" evidence="1">
    <location>
        <begin position="149"/>
        <end position="171"/>
    </location>
</feature>
<evidence type="ECO:0000313" key="3">
    <source>
        <dbReference type="Proteomes" id="UP000008068"/>
    </source>
</evidence>
<dbReference type="AlphaFoldDB" id="G0N607"/>
<feature type="compositionally biased region" description="Polar residues" evidence="1">
    <location>
        <begin position="89"/>
        <end position="99"/>
    </location>
</feature>
<proteinExistence type="predicted"/>
<keyword evidence="3" id="KW-1185">Reference proteome</keyword>
<dbReference type="Proteomes" id="UP000008068">
    <property type="component" value="Unassembled WGS sequence"/>
</dbReference>
<protein>
    <submittedName>
        <fullName evidence="2">Uncharacterized protein</fullName>
    </submittedName>
</protein>
<dbReference type="InParanoid" id="G0N607"/>
<feature type="region of interest" description="Disordered" evidence="1">
    <location>
        <begin position="385"/>
        <end position="410"/>
    </location>
</feature>
<feature type="compositionally biased region" description="Basic and acidic residues" evidence="1">
    <location>
        <begin position="389"/>
        <end position="401"/>
    </location>
</feature>
<accession>G0N607</accession>
<evidence type="ECO:0000256" key="1">
    <source>
        <dbReference type="SAM" id="MobiDB-lite"/>
    </source>
</evidence>
<evidence type="ECO:0000313" key="2">
    <source>
        <dbReference type="EMBL" id="EGT53586.1"/>
    </source>
</evidence>
<sequence length="615" mass="69261">MNNNLFNQVPNTGLNSTAEHVLGNLPLADNNWVPVQTGVAQAPLAVITDGNEDQSSSDTAPSDPFVHRNPSRQTSPGDSHPTAPPDHSGNFTNPSDGFQMAEASNQAPEQAFNPRLATFLDGIMANTSIPDQYSASNWKNVKAIEFYKSRHETPTDHERRQIDPEHNEHQNGDAPSRKRVLLKNEDEDQQKMLRQDHRPQVQTSFTDQAFTSTSSQPTHSLNAVLRLDLHYGNASQMREANSEMTAQNLGATGPLSQSHAAFGGVSFHGSANQSGSEQQEFNAISKEFNATTPPTQSVMDNDEQLGLEDLDWEYPEGACNFESYSNYVDQIDPWKEIEAVRAQTSSISAREFLQMGNNQEDSSSQEAGVLQTPRATRKLATLENLGLTEEGKKEKADERATNRKYQAKCSQKKKETRESYEKEAELLLNKINGPRQYRKNIEKNMLVIGKMLEKWFPGFLWPETKGYIDGRLRLREKFAGQKNLDSDLTEADKKLSELKQKLQEATRKSVTDKSPTVASQKSRANVEVKHSENVYNVLNSKWALLSETKLVSLAQLYLRRTLPTVITKIKPILMEVRNQCKQNGQEQEFNDFIKFLKENRHLVQKKTAPVDRRGF</sequence>
<organism evidence="3">
    <name type="scientific">Caenorhabditis brenneri</name>
    <name type="common">Nematode worm</name>
    <dbReference type="NCBI Taxonomy" id="135651"/>
    <lineage>
        <taxon>Eukaryota</taxon>
        <taxon>Metazoa</taxon>
        <taxon>Ecdysozoa</taxon>
        <taxon>Nematoda</taxon>
        <taxon>Chromadorea</taxon>
        <taxon>Rhabditida</taxon>
        <taxon>Rhabditina</taxon>
        <taxon>Rhabditomorpha</taxon>
        <taxon>Rhabditoidea</taxon>
        <taxon>Rhabditidae</taxon>
        <taxon>Peloderinae</taxon>
        <taxon>Caenorhabditis</taxon>
    </lineage>
</organism>